<proteinExistence type="predicted"/>
<evidence type="ECO:0000256" key="8">
    <source>
        <dbReference type="ARBA" id="ARBA00023012"/>
    </source>
</evidence>
<keyword evidence="4" id="KW-0808">Transferase</keyword>
<evidence type="ECO:0000256" key="3">
    <source>
        <dbReference type="ARBA" id="ARBA00022553"/>
    </source>
</evidence>
<organism evidence="11 12">
    <name type="scientific">Nocardiopsis alborubida</name>
    <dbReference type="NCBI Taxonomy" id="146802"/>
    <lineage>
        <taxon>Bacteria</taxon>
        <taxon>Bacillati</taxon>
        <taxon>Actinomycetota</taxon>
        <taxon>Actinomycetes</taxon>
        <taxon>Streptosporangiales</taxon>
        <taxon>Nocardiopsidaceae</taxon>
        <taxon>Nocardiopsis</taxon>
    </lineage>
</organism>
<feature type="transmembrane region" description="Helical" evidence="9">
    <location>
        <begin position="98"/>
        <end position="122"/>
    </location>
</feature>
<dbReference type="PANTHER" id="PTHR24421:SF10">
    <property type="entry name" value="NITRATE_NITRITE SENSOR PROTEIN NARQ"/>
    <property type="match status" value="1"/>
</dbReference>
<dbReference type="RefSeq" id="WP_061078108.1">
    <property type="nucleotide sequence ID" value="NZ_JAAXPG010000010.1"/>
</dbReference>
<evidence type="ECO:0000256" key="5">
    <source>
        <dbReference type="ARBA" id="ARBA00022741"/>
    </source>
</evidence>
<keyword evidence="5" id="KW-0547">Nucleotide-binding</keyword>
<accession>A0A7X6MCQ9</accession>
<keyword evidence="12" id="KW-1185">Reference proteome</keyword>
<feature type="domain" description="Histidine kinase/HSP90-like ATPase" evidence="10">
    <location>
        <begin position="315"/>
        <end position="405"/>
    </location>
</feature>
<feature type="transmembrane region" description="Helical" evidence="9">
    <location>
        <begin position="39"/>
        <end position="60"/>
    </location>
</feature>
<comment type="catalytic activity">
    <reaction evidence="1">
        <text>ATP + protein L-histidine = ADP + protein N-phospho-L-histidine.</text>
        <dbReference type="EC" id="2.7.13.3"/>
    </reaction>
</comment>
<evidence type="ECO:0000313" key="12">
    <source>
        <dbReference type="Proteomes" id="UP000553209"/>
    </source>
</evidence>
<keyword evidence="7" id="KW-0067">ATP-binding</keyword>
<dbReference type="InterPro" id="IPR003594">
    <property type="entry name" value="HATPase_dom"/>
</dbReference>
<evidence type="ECO:0000256" key="9">
    <source>
        <dbReference type="SAM" id="Phobius"/>
    </source>
</evidence>
<dbReference type="CDD" id="cd16917">
    <property type="entry name" value="HATPase_UhpB-NarQ-NarX-like"/>
    <property type="match status" value="1"/>
</dbReference>
<dbReference type="GO" id="GO:0046983">
    <property type="term" value="F:protein dimerization activity"/>
    <property type="evidence" value="ECO:0007669"/>
    <property type="project" value="InterPro"/>
</dbReference>
<keyword evidence="6 11" id="KW-0418">Kinase</keyword>
<name>A0A7X6MCQ9_9ACTN</name>
<dbReference type="Proteomes" id="UP000553209">
    <property type="component" value="Unassembled WGS sequence"/>
</dbReference>
<dbReference type="InterPro" id="IPR011712">
    <property type="entry name" value="Sig_transdc_His_kin_sub3_dim/P"/>
</dbReference>
<dbReference type="Pfam" id="PF07730">
    <property type="entry name" value="HisKA_3"/>
    <property type="match status" value="1"/>
</dbReference>
<sequence>MGAVWRRALRASTYLLVVLGSGLVTLAMLPLTLAVVLTIPVGGLGFVLLPHWMGLLGRWASWHQGWASRFLGVPVPRVRGREASGFRELWGRPSTRRILLWLPAFAPASTVLGLVGLLALAMPLSAPQYLFWWAIPEEEPLQLLWLPVLDWGTALATGIGYAVVGCALGLGAAVPAARAHARMTLALLAPTEAELLAARVDELSRTRADVVDAHGAELRRIERDLHDGTQARLVAIAMQLGVAREAVENPAVAALLQNAHEGAEEAMAELREVIQGIYPPILADRGLAGALAALAARTTVPTRLDVGELGTLPVAAETAAYFVVTESVTNAVKHSGAEEISVRLERAGGVLRVTVRDDGSGGVDEERGSGVRGLRRRVAALDGTVRVDSPAGGPTVIDVEMPCGS</sequence>
<reference evidence="11 12" key="1">
    <citation type="submission" date="2020-04" db="EMBL/GenBank/DDBJ databases">
        <title>MicrobeNet Type strains.</title>
        <authorList>
            <person name="Nicholson A.C."/>
        </authorList>
    </citation>
    <scope>NUCLEOTIDE SEQUENCE [LARGE SCALE GENOMIC DNA]</scope>
    <source>
        <strain evidence="11 12">ATCC 23612</strain>
    </source>
</reference>
<dbReference type="SMART" id="SM00387">
    <property type="entry name" value="HATPase_c"/>
    <property type="match status" value="1"/>
</dbReference>
<keyword evidence="9" id="KW-1133">Transmembrane helix</keyword>
<evidence type="ECO:0000313" key="11">
    <source>
        <dbReference type="EMBL" id="NKY98447.1"/>
    </source>
</evidence>
<dbReference type="AlphaFoldDB" id="A0A7X6MCQ9"/>
<keyword evidence="3" id="KW-0597">Phosphoprotein</keyword>
<dbReference type="EMBL" id="JAAXPG010000010">
    <property type="protein sequence ID" value="NKY98447.1"/>
    <property type="molecule type" value="Genomic_DNA"/>
</dbReference>
<evidence type="ECO:0000256" key="2">
    <source>
        <dbReference type="ARBA" id="ARBA00012438"/>
    </source>
</evidence>
<gene>
    <name evidence="11" type="ORF">HGB44_12390</name>
</gene>
<evidence type="ECO:0000256" key="7">
    <source>
        <dbReference type="ARBA" id="ARBA00022840"/>
    </source>
</evidence>
<evidence type="ECO:0000259" key="10">
    <source>
        <dbReference type="SMART" id="SM00387"/>
    </source>
</evidence>
<evidence type="ECO:0000256" key="1">
    <source>
        <dbReference type="ARBA" id="ARBA00000085"/>
    </source>
</evidence>
<evidence type="ECO:0000256" key="6">
    <source>
        <dbReference type="ARBA" id="ARBA00022777"/>
    </source>
</evidence>
<dbReference type="InterPro" id="IPR036890">
    <property type="entry name" value="HATPase_C_sf"/>
</dbReference>
<comment type="caution">
    <text evidence="11">The sequence shown here is derived from an EMBL/GenBank/DDBJ whole genome shotgun (WGS) entry which is preliminary data.</text>
</comment>
<protein>
    <recommendedName>
        <fullName evidence="2">histidine kinase</fullName>
        <ecNumber evidence="2">2.7.13.3</ecNumber>
    </recommendedName>
</protein>
<dbReference type="GO" id="GO:0016020">
    <property type="term" value="C:membrane"/>
    <property type="evidence" value="ECO:0007669"/>
    <property type="project" value="InterPro"/>
</dbReference>
<keyword evidence="9" id="KW-0472">Membrane</keyword>
<dbReference type="SUPFAM" id="SSF55874">
    <property type="entry name" value="ATPase domain of HSP90 chaperone/DNA topoisomerase II/histidine kinase"/>
    <property type="match status" value="1"/>
</dbReference>
<keyword evidence="8" id="KW-0902">Two-component regulatory system</keyword>
<dbReference type="Pfam" id="PF02518">
    <property type="entry name" value="HATPase_c"/>
    <property type="match status" value="1"/>
</dbReference>
<dbReference type="InterPro" id="IPR050482">
    <property type="entry name" value="Sensor_HK_TwoCompSys"/>
</dbReference>
<evidence type="ECO:0000256" key="4">
    <source>
        <dbReference type="ARBA" id="ARBA00022679"/>
    </source>
</evidence>
<dbReference type="Gene3D" id="3.30.565.10">
    <property type="entry name" value="Histidine kinase-like ATPase, C-terminal domain"/>
    <property type="match status" value="1"/>
</dbReference>
<feature type="transmembrane region" description="Helical" evidence="9">
    <location>
        <begin position="151"/>
        <end position="174"/>
    </location>
</feature>
<dbReference type="Gene3D" id="1.20.5.1930">
    <property type="match status" value="1"/>
</dbReference>
<feature type="transmembrane region" description="Helical" evidence="9">
    <location>
        <begin position="12"/>
        <end position="33"/>
    </location>
</feature>
<dbReference type="GO" id="GO:0005524">
    <property type="term" value="F:ATP binding"/>
    <property type="evidence" value="ECO:0007669"/>
    <property type="project" value="UniProtKB-KW"/>
</dbReference>
<dbReference type="PANTHER" id="PTHR24421">
    <property type="entry name" value="NITRATE/NITRITE SENSOR PROTEIN NARX-RELATED"/>
    <property type="match status" value="1"/>
</dbReference>
<dbReference type="GO" id="GO:0000155">
    <property type="term" value="F:phosphorelay sensor kinase activity"/>
    <property type="evidence" value="ECO:0007669"/>
    <property type="project" value="InterPro"/>
</dbReference>
<dbReference type="EC" id="2.7.13.3" evidence="2"/>
<keyword evidence="9" id="KW-0812">Transmembrane</keyword>